<dbReference type="PANTHER" id="PTHR10742">
    <property type="entry name" value="FLAVIN MONOAMINE OXIDASE"/>
    <property type="match status" value="1"/>
</dbReference>
<feature type="domain" description="Amine oxidase" evidence="1">
    <location>
        <begin position="24"/>
        <end position="196"/>
    </location>
</feature>
<sequence>MTDALSADFDAGFNLLMEYDSLSVRQFLLKKGFTNNEIDWMETVNDATGHYGTHSMSQAVMEEWIFYSADANNWTLINGGMDMLTKGMTHIIKNKPVLNHRVTNINKNFDKGLKIVINDTEEYDYAHVISTVPMGALQIINMTELDLGYYQKTAFRTLNYDPATKIGFKFKTRWWENLSTGSFKGGQSFTDLPIRRFVNGVSYEFLLSEFEDYHAYDWYDSAYSNGGFAMFSPGQFSSVMPWLMRPAAEGHMHFAGEALSSGHAWIIGAVNSAWRTVYEILCTEGLEEKKKQFIEQWDIIDEVDMCWYDWSPEGNP</sequence>
<proteinExistence type="predicted"/>
<evidence type="ECO:0000259" key="1">
    <source>
        <dbReference type="Pfam" id="PF01593"/>
    </source>
</evidence>
<dbReference type="Pfam" id="PF01593">
    <property type="entry name" value="Amino_oxidase"/>
    <property type="match status" value="2"/>
</dbReference>
<accession>A0A8J5PNH4</accession>
<evidence type="ECO:0000313" key="3">
    <source>
        <dbReference type="Proteomes" id="UP000693942"/>
    </source>
</evidence>
<organism evidence="2 3">
    <name type="scientific">Fusarium oxysporum f. sp. raphani</name>
    <dbReference type="NCBI Taxonomy" id="96318"/>
    <lineage>
        <taxon>Eukaryota</taxon>
        <taxon>Fungi</taxon>
        <taxon>Dikarya</taxon>
        <taxon>Ascomycota</taxon>
        <taxon>Pezizomycotina</taxon>
        <taxon>Sordariomycetes</taxon>
        <taxon>Hypocreomycetidae</taxon>
        <taxon>Hypocreales</taxon>
        <taxon>Nectriaceae</taxon>
        <taxon>Fusarium</taxon>
        <taxon>Fusarium oxysporum species complex</taxon>
    </lineage>
</organism>
<dbReference type="GO" id="GO:0009063">
    <property type="term" value="P:amino acid catabolic process"/>
    <property type="evidence" value="ECO:0007669"/>
    <property type="project" value="TreeGrafter"/>
</dbReference>
<dbReference type="InterPro" id="IPR050281">
    <property type="entry name" value="Flavin_monoamine_oxidase"/>
</dbReference>
<dbReference type="EMBL" id="JAELUR010000016">
    <property type="protein sequence ID" value="KAG7423077.1"/>
    <property type="molecule type" value="Genomic_DNA"/>
</dbReference>
<reference evidence="2" key="1">
    <citation type="submission" date="2021-04" db="EMBL/GenBank/DDBJ databases">
        <title>First draft genome resource for Brassicaceae pathogens Fusarium oxysporum f. sp. raphani and Fusarium oxysporum f. sp. rapae.</title>
        <authorList>
            <person name="Asai S."/>
        </authorList>
    </citation>
    <scope>NUCLEOTIDE SEQUENCE</scope>
    <source>
        <strain evidence="2">Tf1262</strain>
    </source>
</reference>
<dbReference type="PANTHER" id="PTHR10742:SF342">
    <property type="entry name" value="AMINE OXIDASE"/>
    <property type="match status" value="1"/>
</dbReference>
<name>A0A8J5PNH4_FUSOX</name>
<feature type="domain" description="Amine oxidase" evidence="1">
    <location>
        <begin position="209"/>
        <end position="281"/>
    </location>
</feature>
<gene>
    <name evidence="2" type="ORF">Forpi1262_v015720</name>
</gene>
<dbReference type="InterPro" id="IPR002937">
    <property type="entry name" value="Amino_oxidase"/>
</dbReference>
<comment type="caution">
    <text evidence="2">The sequence shown here is derived from an EMBL/GenBank/DDBJ whole genome shotgun (WGS) entry which is preliminary data.</text>
</comment>
<protein>
    <submittedName>
        <fullName evidence="2">Putative bifunctional amine oxidase</fullName>
    </submittedName>
</protein>
<dbReference type="AlphaFoldDB" id="A0A8J5PNH4"/>
<dbReference type="GO" id="GO:0001716">
    <property type="term" value="F:L-amino-acid oxidase activity"/>
    <property type="evidence" value="ECO:0007669"/>
    <property type="project" value="TreeGrafter"/>
</dbReference>
<dbReference type="Proteomes" id="UP000693942">
    <property type="component" value="Unassembled WGS sequence"/>
</dbReference>
<evidence type="ECO:0000313" key="2">
    <source>
        <dbReference type="EMBL" id="KAG7423077.1"/>
    </source>
</evidence>